<proteinExistence type="predicted"/>
<organism evidence="1 2">
    <name type="scientific">Streptomyces spectabilis</name>
    <dbReference type="NCBI Taxonomy" id="68270"/>
    <lineage>
        <taxon>Bacteria</taxon>
        <taxon>Bacillati</taxon>
        <taxon>Actinomycetota</taxon>
        <taxon>Actinomycetes</taxon>
        <taxon>Kitasatosporales</taxon>
        <taxon>Streptomycetaceae</taxon>
        <taxon>Streptomyces</taxon>
    </lineage>
</organism>
<dbReference type="EMBL" id="CP040916">
    <property type="protein sequence ID" value="QDQ13291.1"/>
    <property type="molecule type" value="Genomic_DNA"/>
</dbReference>
<evidence type="ECO:0000313" key="2">
    <source>
        <dbReference type="Proteomes" id="UP000316806"/>
    </source>
</evidence>
<dbReference type="RefSeq" id="WP_144320561.1">
    <property type="nucleotide sequence ID" value="NZ_CP040916.1"/>
</dbReference>
<name>A0A516RCA0_STRST</name>
<sequence length="153" mass="16239">MAGIPASAHAGDLAPALDAVDGEVTDPALFEQFDADLKGQDAASKGLDADADAGATASAKGGVWKRYSWKCSSPAGKKFNISIGHRGPLSQTIYFNNHCNQKRSVRTHYKGQAPGGEPTKGSYCAMRVNPKTKGSKKFTPSNNFPWYKATSNC</sequence>
<protein>
    <submittedName>
        <fullName evidence="1">Uncharacterized protein</fullName>
    </submittedName>
</protein>
<reference evidence="1 2" key="1">
    <citation type="journal article" date="2019" name="J. Ind. Microbiol. Biotechnol.">
        <title>The complete genomic sequence of Streptomyces spectabilis NRRL-2792 and identification of secondary metabolite biosynthetic gene clusters.</title>
        <authorList>
            <person name="Sinha A."/>
            <person name="Phillips-Salemka S."/>
            <person name="Niraula T.A."/>
            <person name="Short K.A."/>
            <person name="Niraula N.P."/>
        </authorList>
    </citation>
    <scope>NUCLEOTIDE SEQUENCE [LARGE SCALE GENOMIC DNA]</scope>
    <source>
        <strain evidence="1 2">NRRL 2792</strain>
    </source>
</reference>
<dbReference type="AlphaFoldDB" id="A0A516RCA0"/>
<accession>A0A516RCA0</accession>
<evidence type="ECO:0000313" key="1">
    <source>
        <dbReference type="EMBL" id="QDQ13291.1"/>
    </source>
</evidence>
<gene>
    <name evidence="1" type="ORF">FH965_24200</name>
</gene>
<dbReference type="Proteomes" id="UP000316806">
    <property type="component" value="Chromosome"/>
</dbReference>